<evidence type="ECO:0000313" key="1">
    <source>
        <dbReference type="EMBL" id="PNQ73377.1"/>
    </source>
</evidence>
<dbReference type="OrthoDB" id="1151160at2"/>
<name>A0A2K1DZB8_9FLAO</name>
<dbReference type="RefSeq" id="WP_103051900.1">
    <property type="nucleotide sequence ID" value="NZ_POWF01000003.1"/>
</dbReference>
<dbReference type="AlphaFoldDB" id="A0A2K1DZB8"/>
<organism evidence="1 2">
    <name type="scientific">Hanstruepera neustonica</name>
    <dbReference type="NCBI Taxonomy" id="1445657"/>
    <lineage>
        <taxon>Bacteria</taxon>
        <taxon>Pseudomonadati</taxon>
        <taxon>Bacteroidota</taxon>
        <taxon>Flavobacteriia</taxon>
        <taxon>Flavobacteriales</taxon>
        <taxon>Flavobacteriaceae</taxon>
        <taxon>Hanstruepera</taxon>
    </lineage>
</organism>
<dbReference type="EMBL" id="POWF01000003">
    <property type="protein sequence ID" value="PNQ73377.1"/>
    <property type="molecule type" value="Genomic_DNA"/>
</dbReference>
<keyword evidence="2" id="KW-1185">Reference proteome</keyword>
<gene>
    <name evidence="1" type="ORF">C1T31_07625</name>
</gene>
<dbReference type="Proteomes" id="UP000236641">
    <property type="component" value="Unassembled WGS sequence"/>
</dbReference>
<sequence length="206" mass="24128">MKHILWVVLTTISLSAFSQHIKIDKKKLEFLKNETHVLVKFKYDNLSFNADNLSEIVFIDYFEEKMASRQKDSTGWTHAYFKHKDSLWQEAYVSKLNETLERYQAPIFSLDESLSTNYYMLVEVSWIYAGYDIGIAKSPSKVKLKLHIFEQDTKKKMTTIPVGITTADNDKEDNDSEWTYLRRIQNAFTISGFKLGIALKRVFDKK</sequence>
<proteinExistence type="predicted"/>
<reference evidence="1 2" key="1">
    <citation type="submission" date="2018-01" db="EMBL/GenBank/DDBJ databases">
        <title>The draft genome of Hanstruepera neustonica JCM19743.</title>
        <authorList>
            <person name="He R.-H."/>
            <person name="Du Z.-J."/>
        </authorList>
    </citation>
    <scope>NUCLEOTIDE SEQUENCE [LARGE SCALE GENOMIC DNA]</scope>
    <source>
        <strain evidence="1 2">JCM19743</strain>
    </source>
</reference>
<comment type="caution">
    <text evidence="1">The sequence shown here is derived from an EMBL/GenBank/DDBJ whole genome shotgun (WGS) entry which is preliminary data.</text>
</comment>
<protein>
    <submittedName>
        <fullName evidence="1">Uncharacterized protein</fullName>
    </submittedName>
</protein>
<accession>A0A2K1DZB8</accession>
<evidence type="ECO:0000313" key="2">
    <source>
        <dbReference type="Proteomes" id="UP000236641"/>
    </source>
</evidence>